<feature type="compositionally biased region" description="Low complexity" evidence="1">
    <location>
        <begin position="104"/>
        <end position="121"/>
    </location>
</feature>
<reference evidence="2" key="1">
    <citation type="submission" date="2019-08" db="EMBL/GenBank/DDBJ databases">
        <authorList>
            <person name="Kucharzyk K."/>
            <person name="Murdoch R.W."/>
            <person name="Higgins S."/>
            <person name="Loffler F."/>
        </authorList>
    </citation>
    <scope>NUCLEOTIDE SEQUENCE</scope>
</reference>
<dbReference type="EMBL" id="VSSQ01049819">
    <property type="protein sequence ID" value="MPN03902.1"/>
    <property type="molecule type" value="Genomic_DNA"/>
</dbReference>
<evidence type="ECO:0000256" key="1">
    <source>
        <dbReference type="SAM" id="MobiDB-lite"/>
    </source>
</evidence>
<gene>
    <name evidence="2" type="ORF">SDC9_151137</name>
</gene>
<feature type="compositionally biased region" description="Polar residues" evidence="1">
    <location>
        <begin position="56"/>
        <end position="84"/>
    </location>
</feature>
<organism evidence="2">
    <name type="scientific">bioreactor metagenome</name>
    <dbReference type="NCBI Taxonomy" id="1076179"/>
    <lineage>
        <taxon>unclassified sequences</taxon>
        <taxon>metagenomes</taxon>
        <taxon>ecological metagenomes</taxon>
    </lineage>
</organism>
<name>A0A645ERJ6_9ZZZZ</name>
<accession>A0A645ERJ6</accession>
<evidence type="ECO:0000313" key="2">
    <source>
        <dbReference type="EMBL" id="MPN03902.1"/>
    </source>
</evidence>
<sequence>MCCAPWRAKGTATAPVTISPDGRLWWSLSPPIPPAPCTWATPGAACWGTHWPPSSPSAVRTSPGSSMSMTRAIRLTSSPSPSKPATFSLFTGKRMFFSPRTAIRARTSATSPRPTARSTATRWRRPTRRPAGTLWPNSVWM</sequence>
<comment type="caution">
    <text evidence="2">The sequence shown here is derived from an EMBL/GenBank/DDBJ whole genome shotgun (WGS) entry which is preliminary data.</text>
</comment>
<feature type="region of interest" description="Disordered" evidence="1">
    <location>
        <begin position="55"/>
        <end position="84"/>
    </location>
</feature>
<feature type="region of interest" description="Disordered" evidence="1">
    <location>
        <begin position="102"/>
        <end position="141"/>
    </location>
</feature>
<proteinExistence type="predicted"/>
<dbReference type="AlphaFoldDB" id="A0A645ERJ6"/>
<protein>
    <submittedName>
        <fullName evidence="2">Uncharacterized protein</fullName>
    </submittedName>
</protein>